<organism evidence="2 3">
    <name type="scientific">Alteromonas australica</name>
    <dbReference type="NCBI Taxonomy" id="589873"/>
    <lineage>
        <taxon>Bacteria</taxon>
        <taxon>Pseudomonadati</taxon>
        <taxon>Pseudomonadota</taxon>
        <taxon>Gammaproteobacteria</taxon>
        <taxon>Alteromonadales</taxon>
        <taxon>Alteromonadaceae</taxon>
        <taxon>Alteromonas/Salinimonas group</taxon>
        <taxon>Alteromonas</taxon>
    </lineage>
</organism>
<evidence type="ECO:0000313" key="3">
    <source>
        <dbReference type="Proteomes" id="UP000264779"/>
    </source>
</evidence>
<dbReference type="InterPro" id="IPR036866">
    <property type="entry name" value="RibonucZ/Hydroxyglut_hydro"/>
</dbReference>
<dbReference type="SUPFAM" id="SSF56281">
    <property type="entry name" value="Metallo-hydrolase/oxidoreductase"/>
    <property type="match status" value="1"/>
</dbReference>
<reference evidence="2 3" key="1">
    <citation type="journal article" date="2018" name="Nat. Biotechnol.">
        <title>A standardized bacterial taxonomy based on genome phylogeny substantially revises the tree of life.</title>
        <authorList>
            <person name="Parks D.H."/>
            <person name="Chuvochina M."/>
            <person name="Waite D.W."/>
            <person name="Rinke C."/>
            <person name="Skarshewski A."/>
            <person name="Chaumeil P.A."/>
            <person name="Hugenholtz P."/>
        </authorList>
    </citation>
    <scope>NUCLEOTIDE SEQUENCE [LARGE SCALE GENOMIC DNA]</scope>
    <source>
        <strain evidence="2">UBA11621</strain>
    </source>
</reference>
<comment type="caution">
    <text evidence="2">The sequence shown here is derived from an EMBL/GenBank/DDBJ whole genome shotgun (WGS) entry which is preliminary data.</text>
</comment>
<feature type="chain" id="PRO_5016950753" evidence="1">
    <location>
        <begin position="22"/>
        <end position="328"/>
    </location>
</feature>
<sequence>MLIKSILIINIFLFFCNSVQAQISFERDDPAPGNLRFSWIHGSQSAKANQDQRIQVHRYNEHTYILRQNPAVHWEAPFMYLVIGNERAALLDTGATEEPEYFPLKQVIDRLLERWAYAQGTDIPELIVLPLGSQQSQVAAINQFTNRPNTLIIPPDEASRRKVLGSNWLQGGKLDLGGRVLDALPTPGLDTEAMSLYDPWSDLLFTGNTFYPGRLVIRDFKAYRNSLKNLRELVGSSPVSMIFGGRIEMKNRPGLDYRLRSNYRPDERRLELYPEHLTSAYFAVKLINGTKDIRILDDFIIMNGVGRGARDYGYPVFIPERFRSRSSR</sequence>
<dbReference type="EMBL" id="DONK01000004">
    <property type="protein sequence ID" value="HBU49695.1"/>
    <property type="molecule type" value="Genomic_DNA"/>
</dbReference>
<protein>
    <submittedName>
        <fullName evidence="2">MBL fold metallo-hydrolase</fullName>
    </submittedName>
</protein>
<dbReference type="Proteomes" id="UP000264779">
    <property type="component" value="Unassembled WGS sequence"/>
</dbReference>
<keyword evidence="2" id="KW-0378">Hydrolase</keyword>
<dbReference type="GO" id="GO:0016787">
    <property type="term" value="F:hydrolase activity"/>
    <property type="evidence" value="ECO:0007669"/>
    <property type="project" value="UniProtKB-KW"/>
</dbReference>
<evidence type="ECO:0000313" key="2">
    <source>
        <dbReference type="EMBL" id="HBU49695.1"/>
    </source>
</evidence>
<dbReference type="AlphaFoldDB" id="A0A358DVJ5"/>
<dbReference type="Gene3D" id="3.60.15.10">
    <property type="entry name" value="Ribonuclease Z/Hydroxyacylglutathione hydrolase-like"/>
    <property type="match status" value="1"/>
</dbReference>
<gene>
    <name evidence="2" type="ORF">DEB45_00430</name>
</gene>
<accession>A0A358DVJ5</accession>
<feature type="signal peptide" evidence="1">
    <location>
        <begin position="1"/>
        <end position="21"/>
    </location>
</feature>
<name>A0A358DVJ5_9ALTE</name>
<keyword evidence="1" id="KW-0732">Signal</keyword>
<proteinExistence type="predicted"/>
<evidence type="ECO:0000256" key="1">
    <source>
        <dbReference type="SAM" id="SignalP"/>
    </source>
</evidence>